<comment type="similarity">
    <text evidence="1 4">Belongs to the DegT/DnrJ/EryC1 family.</text>
</comment>
<dbReference type="Proteomes" id="UP000198599">
    <property type="component" value="Unassembled WGS sequence"/>
</dbReference>
<reference evidence="6" key="1">
    <citation type="submission" date="2016-10" db="EMBL/GenBank/DDBJ databases">
        <authorList>
            <person name="Varghese N."/>
            <person name="Submissions S."/>
        </authorList>
    </citation>
    <scope>NUCLEOTIDE SEQUENCE [LARGE SCALE GENOMIC DNA]</scope>
    <source>
        <strain evidence="6">DSM 28463</strain>
    </source>
</reference>
<gene>
    <name evidence="5" type="ORF">SAMN04487859_11964</name>
</gene>
<protein>
    <submittedName>
        <fullName evidence="5">dTDP-4-amino-4,6-dideoxygalactose transaminase</fullName>
    </submittedName>
</protein>
<name>A0A1I5FD30_9RHOB</name>
<organism evidence="5 6">
    <name type="scientific">Roseovarius lutimaris</name>
    <dbReference type="NCBI Taxonomy" id="1005928"/>
    <lineage>
        <taxon>Bacteria</taxon>
        <taxon>Pseudomonadati</taxon>
        <taxon>Pseudomonadota</taxon>
        <taxon>Alphaproteobacteria</taxon>
        <taxon>Rhodobacterales</taxon>
        <taxon>Roseobacteraceae</taxon>
        <taxon>Roseovarius</taxon>
    </lineage>
</organism>
<evidence type="ECO:0000313" key="6">
    <source>
        <dbReference type="Proteomes" id="UP000198599"/>
    </source>
</evidence>
<dbReference type="EMBL" id="FOVP01000019">
    <property type="protein sequence ID" value="SFO21526.1"/>
    <property type="molecule type" value="Genomic_DNA"/>
</dbReference>
<dbReference type="InterPro" id="IPR000653">
    <property type="entry name" value="DegT/StrS_aminotransferase"/>
</dbReference>
<dbReference type="AlphaFoldDB" id="A0A1I5FD30"/>
<evidence type="ECO:0000256" key="2">
    <source>
        <dbReference type="PIRSR" id="PIRSR000390-1"/>
    </source>
</evidence>
<dbReference type="STRING" id="1005928.SAMN04487859_11964"/>
<dbReference type="SUPFAM" id="SSF53383">
    <property type="entry name" value="PLP-dependent transferases"/>
    <property type="match status" value="1"/>
</dbReference>
<dbReference type="InterPro" id="IPR015422">
    <property type="entry name" value="PyrdxlP-dep_Trfase_small"/>
</dbReference>
<keyword evidence="6" id="KW-1185">Reference proteome</keyword>
<keyword evidence="3 4" id="KW-0663">Pyridoxal phosphate</keyword>
<dbReference type="Gene3D" id="3.40.640.10">
    <property type="entry name" value="Type I PLP-dependent aspartate aminotransferase-like (Major domain)"/>
    <property type="match status" value="1"/>
</dbReference>
<dbReference type="InterPro" id="IPR015421">
    <property type="entry name" value="PyrdxlP-dep_Trfase_major"/>
</dbReference>
<feature type="modified residue" description="N6-(pyridoxal phosphate)lysine" evidence="3">
    <location>
        <position position="188"/>
    </location>
</feature>
<dbReference type="Gene3D" id="3.90.1150.10">
    <property type="entry name" value="Aspartate Aminotransferase, domain 1"/>
    <property type="match status" value="1"/>
</dbReference>
<evidence type="ECO:0000256" key="4">
    <source>
        <dbReference type="RuleBase" id="RU004508"/>
    </source>
</evidence>
<evidence type="ECO:0000256" key="1">
    <source>
        <dbReference type="ARBA" id="ARBA00037999"/>
    </source>
</evidence>
<dbReference type="PANTHER" id="PTHR30244">
    <property type="entry name" value="TRANSAMINASE"/>
    <property type="match status" value="1"/>
</dbReference>
<dbReference type="InterPro" id="IPR015424">
    <property type="entry name" value="PyrdxlP-dep_Trfase"/>
</dbReference>
<sequence>MPLPPNVYDAEPIPEAARAEVDRMLQSGDLFRYTAPENAPVTLLEGEFAALLGAKYALAVSSCSAALFLSLKALGLPRDARVLIPAFTFAAVPSSVIHADCVPVLCEVADNYRIDIKDFEAHLQENISAVIISHMRGHTSDMDAILALCDASGIPVIEDAAHSLGTTWHGRTIGTLGRIGCFSFQSYKMINAGEGGIMITDDADIIARAVIMSGAYEHNWAKHIGAPDPALEAAFTRAQNRFPLYNLRLNNLSAAIIRPQLPELARRVSQGRRNHDHVAERLNLSPWLTVPPKLGPEERAPDSIQFNLVGLSDEETHAYSQAAAARGVKVQVFGQNVDNARAFWNWQFIPGEMPDLPQTRAMLMRACDTRLPARLTRPELDMIADALVGAAEDVIGAARAYGT</sequence>
<dbReference type="PIRSF" id="PIRSF000390">
    <property type="entry name" value="PLP_StrS"/>
    <property type="match status" value="1"/>
</dbReference>
<dbReference type="OrthoDB" id="9768668at2"/>
<accession>A0A1I5FD30</accession>
<evidence type="ECO:0000256" key="3">
    <source>
        <dbReference type="PIRSR" id="PIRSR000390-2"/>
    </source>
</evidence>
<evidence type="ECO:0000313" key="5">
    <source>
        <dbReference type="EMBL" id="SFO21526.1"/>
    </source>
</evidence>
<dbReference type="GO" id="GO:0000271">
    <property type="term" value="P:polysaccharide biosynthetic process"/>
    <property type="evidence" value="ECO:0007669"/>
    <property type="project" value="TreeGrafter"/>
</dbReference>
<proteinExistence type="inferred from homology"/>
<dbReference type="GO" id="GO:0030170">
    <property type="term" value="F:pyridoxal phosphate binding"/>
    <property type="evidence" value="ECO:0007669"/>
    <property type="project" value="TreeGrafter"/>
</dbReference>
<dbReference type="PANTHER" id="PTHR30244:SF34">
    <property type="entry name" value="DTDP-4-AMINO-4,6-DIDEOXYGALACTOSE TRANSAMINASE"/>
    <property type="match status" value="1"/>
</dbReference>
<feature type="active site" description="Proton acceptor" evidence="2">
    <location>
        <position position="188"/>
    </location>
</feature>
<dbReference type="RefSeq" id="WP_092841213.1">
    <property type="nucleotide sequence ID" value="NZ_FOVP01000019.1"/>
</dbReference>
<dbReference type="Pfam" id="PF01041">
    <property type="entry name" value="DegT_DnrJ_EryC1"/>
    <property type="match status" value="1"/>
</dbReference>
<dbReference type="GO" id="GO:0008483">
    <property type="term" value="F:transaminase activity"/>
    <property type="evidence" value="ECO:0007669"/>
    <property type="project" value="TreeGrafter"/>
</dbReference>